<dbReference type="InterPro" id="IPR020846">
    <property type="entry name" value="MFS_dom"/>
</dbReference>
<comment type="subcellular location">
    <subcellularLocation>
        <location evidence="1">Cell membrane</location>
        <topology evidence="1">Multi-pass membrane protein</topology>
    </subcellularLocation>
</comment>
<dbReference type="SUPFAM" id="SSF103473">
    <property type="entry name" value="MFS general substrate transporter"/>
    <property type="match status" value="1"/>
</dbReference>
<feature type="domain" description="Major facilitator superfamily (MFS) profile" evidence="8">
    <location>
        <begin position="1"/>
        <end position="406"/>
    </location>
</feature>
<feature type="transmembrane region" description="Helical" evidence="7">
    <location>
        <begin position="49"/>
        <end position="69"/>
    </location>
</feature>
<feature type="transmembrane region" description="Helical" evidence="7">
    <location>
        <begin position="21"/>
        <end position="43"/>
    </location>
</feature>
<feature type="transmembrane region" description="Helical" evidence="7">
    <location>
        <begin position="385"/>
        <end position="401"/>
    </location>
</feature>
<feature type="region of interest" description="Disordered" evidence="6">
    <location>
        <begin position="409"/>
        <end position="440"/>
    </location>
</feature>
<dbReference type="CDD" id="cd06173">
    <property type="entry name" value="MFS_MefA_like"/>
    <property type="match status" value="1"/>
</dbReference>
<evidence type="ECO:0000313" key="9">
    <source>
        <dbReference type="EMBL" id="MER6618286.1"/>
    </source>
</evidence>
<dbReference type="InterPro" id="IPR036259">
    <property type="entry name" value="MFS_trans_sf"/>
</dbReference>
<keyword evidence="5 7" id="KW-0472">Membrane</keyword>
<keyword evidence="4 7" id="KW-1133">Transmembrane helix</keyword>
<name>A0ABV1V5H1_9ACTN</name>
<organism evidence="9 10">
    <name type="scientific">Streptomyces xantholiticus</name>
    <dbReference type="NCBI Taxonomy" id="68285"/>
    <lineage>
        <taxon>Bacteria</taxon>
        <taxon>Bacillati</taxon>
        <taxon>Actinomycetota</taxon>
        <taxon>Actinomycetes</taxon>
        <taxon>Kitasatosporales</taxon>
        <taxon>Streptomycetaceae</taxon>
        <taxon>Streptomyces</taxon>
    </lineage>
</organism>
<evidence type="ECO:0000256" key="3">
    <source>
        <dbReference type="ARBA" id="ARBA00022692"/>
    </source>
</evidence>
<sequence length="440" mass="45622">MAIPTDLKQTGFFRLWAGETFSLAGAQITYFAMPLIAVLVLDADSWEMGLLAAAGSAATLVFGLSAGVWADSFERRKVLQLANLGRALVLAVVPVLWLLDALSMWALLAVTFAVGALSLLFDSAMSAYLPRLVGKKQLGPANSWMEGSSAVGDVAGPGLAGVLVQVLGAPLAVLLDALSYFASSLALRGLPRAAPEAPEGPREPHLRAALEGLRLLMRDRTQRSLALAAAHFNFFTAMFYALYTLYVVKELDFSPVVLGVLSAAGGVGALLGSATAAWISRRFGYGIPLAVAYAFPGLAGLLVPLAEGQSRPIALVLVGLSQFGWVLAVVVNLILSETIKQALVPDHMLGRVTGSVRFISWGVEPFGALLAGALGAGLLGLRTTMAVAAVGLLTSAVWPLAGPARTLCTLPDDSEPDDCGPKDGFSDGTPPAADAAKTGG</sequence>
<dbReference type="RefSeq" id="WP_351979177.1">
    <property type="nucleotide sequence ID" value="NZ_JBEPBX010000056.1"/>
</dbReference>
<evidence type="ECO:0000256" key="6">
    <source>
        <dbReference type="SAM" id="MobiDB-lite"/>
    </source>
</evidence>
<keyword evidence="10" id="KW-1185">Reference proteome</keyword>
<evidence type="ECO:0000313" key="10">
    <source>
        <dbReference type="Proteomes" id="UP001445472"/>
    </source>
</evidence>
<comment type="caution">
    <text evidence="9">The sequence shown here is derived from an EMBL/GenBank/DDBJ whole genome shotgun (WGS) entry which is preliminary data.</text>
</comment>
<feature type="transmembrane region" description="Helical" evidence="7">
    <location>
        <begin position="255"/>
        <end position="279"/>
    </location>
</feature>
<feature type="transmembrane region" description="Helical" evidence="7">
    <location>
        <begin position="224"/>
        <end position="243"/>
    </location>
</feature>
<dbReference type="Proteomes" id="UP001445472">
    <property type="component" value="Unassembled WGS sequence"/>
</dbReference>
<keyword evidence="2" id="KW-1003">Cell membrane</keyword>
<dbReference type="PANTHER" id="PTHR23513">
    <property type="entry name" value="INTEGRAL MEMBRANE EFFLUX PROTEIN-RELATED"/>
    <property type="match status" value="1"/>
</dbReference>
<feature type="transmembrane region" description="Helical" evidence="7">
    <location>
        <begin position="105"/>
        <end position="129"/>
    </location>
</feature>
<feature type="transmembrane region" description="Helical" evidence="7">
    <location>
        <begin position="312"/>
        <end position="335"/>
    </location>
</feature>
<evidence type="ECO:0000256" key="7">
    <source>
        <dbReference type="SAM" id="Phobius"/>
    </source>
</evidence>
<feature type="transmembrane region" description="Helical" evidence="7">
    <location>
        <begin position="286"/>
        <end position="306"/>
    </location>
</feature>
<accession>A0ABV1V5H1</accession>
<dbReference type="Pfam" id="PF07690">
    <property type="entry name" value="MFS_1"/>
    <property type="match status" value="1"/>
</dbReference>
<evidence type="ECO:0000256" key="4">
    <source>
        <dbReference type="ARBA" id="ARBA00022989"/>
    </source>
</evidence>
<dbReference type="EMBL" id="JBEPBX010000056">
    <property type="protein sequence ID" value="MER6618286.1"/>
    <property type="molecule type" value="Genomic_DNA"/>
</dbReference>
<dbReference type="PROSITE" id="PS50850">
    <property type="entry name" value="MFS"/>
    <property type="match status" value="1"/>
</dbReference>
<evidence type="ECO:0000259" key="8">
    <source>
        <dbReference type="PROSITE" id="PS50850"/>
    </source>
</evidence>
<proteinExistence type="predicted"/>
<gene>
    <name evidence="9" type="ORF">ABT276_34285</name>
</gene>
<protein>
    <submittedName>
        <fullName evidence="9">MFS transporter</fullName>
    </submittedName>
</protein>
<dbReference type="InterPro" id="IPR011701">
    <property type="entry name" value="MFS"/>
</dbReference>
<dbReference type="Gene3D" id="1.20.1250.20">
    <property type="entry name" value="MFS general substrate transporter like domains"/>
    <property type="match status" value="1"/>
</dbReference>
<evidence type="ECO:0000256" key="2">
    <source>
        <dbReference type="ARBA" id="ARBA00022475"/>
    </source>
</evidence>
<evidence type="ECO:0000256" key="1">
    <source>
        <dbReference type="ARBA" id="ARBA00004651"/>
    </source>
</evidence>
<feature type="transmembrane region" description="Helical" evidence="7">
    <location>
        <begin position="356"/>
        <end position="379"/>
    </location>
</feature>
<keyword evidence="3 7" id="KW-0812">Transmembrane</keyword>
<dbReference type="PANTHER" id="PTHR23513:SF6">
    <property type="entry name" value="MAJOR FACILITATOR SUPERFAMILY ASSOCIATED DOMAIN-CONTAINING PROTEIN"/>
    <property type="match status" value="1"/>
</dbReference>
<evidence type="ECO:0000256" key="5">
    <source>
        <dbReference type="ARBA" id="ARBA00023136"/>
    </source>
</evidence>
<feature type="transmembrane region" description="Helical" evidence="7">
    <location>
        <begin position="81"/>
        <end position="99"/>
    </location>
</feature>
<reference evidence="9 10" key="1">
    <citation type="submission" date="2024-06" db="EMBL/GenBank/DDBJ databases">
        <title>The Natural Products Discovery Center: Release of the First 8490 Sequenced Strains for Exploring Actinobacteria Biosynthetic Diversity.</title>
        <authorList>
            <person name="Kalkreuter E."/>
            <person name="Kautsar S.A."/>
            <person name="Yang D."/>
            <person name="Bader C.D."/>
            <person name="Teijaro C.N."/>
            <person name="Fluegel L."/>
            <person name="Davis C.M."/>
            <person name="Simpson J.R."/>
            <person name="Lauterbach L."/>
            <person name="Steele A.D."/>
            <person name="Gui C."/>
            <person name="Meng S."/>
            <person name="Li G."/>
            <person name="Viehrig K."/>
            <person name="Ye F."/>
            <person name="Su P."/>
            <person name="Kiefer A.F."/>
            <person name="Nichols A."/>
            <person name="Cepeda A.J."/>
            <person name="Yan W."/>
            <person name="Fan B."/>
            <person name="Jiang Y."/>
            <person name="Adhikari A."/>
            <person name="Zheng C.-J."/>
            <person name="Schuster L."/>
            <person name="Cowan T.M."/>
            <person name="Smanski M.J."/>
            <person name="Chevrette M.G."/>
            <person name="De Carvalho L.P.S."/>
            <person name="Shen B."/>
        </authorList>
    </citation>
    <scope>NUCLEOTIDE SEQUENCE [LARGE SCALE GENOMIC DNA]</scope>
    <source>
        <strain evidence="9 10">NPDC000837</strain>
    </source>
</reference>